<dbReference type="RefSeq" id="WP_368573785.1">
    <property type="nucleotide sequence ID" value="NZ_JBDLOU010000058.1"/>
</dbReference>
<comment type="caution">
    <text evidence="1">The sequence shown here is derived from an EMBL/GenBank/DDBJ whole genome shotgun (WGS) entry which is preliminary data.</text>
</comment>
<gene>
    <name evidence="1" type="ORF">ABFW12_22930</name>
</gene>
<protein>
    <submittedName>
        <fullName evidence="1">Uncharacterized protein</fullName>
    </submittedName>
</protein>
<reference evidence="1 2" key="1">
    <citation type="submission" date="2024-04" db="EMBL/GenBank/DDBJ databases">
        <title>Genomic Markers of Mycobacteria.</title>
        <authorList>
            <person name="Soliman M.S."/>
            <person name="Elkholy A."/>
            <person name="Soliman N.S."/>
            <person name="Abbas A."/>
            <person name="Khayrat S."/>
            <person name="Shawky S."/>
        </authorList>
    </citation>
    <scope>NUCLEOTIDE SEQUENCE [LARGE SCALE GENOMIC DNA]</scope>
    <source>
        <strain evidence="1 2">Egy-CU-AM5</strain>
    </source>
</reference>
<keyword evidence="2" id="KW-1185">Reference proteome</keyword>
<organism evidence="1 2">
    <name type="scientific">Mycolicibacterium porcinum</name>
    <dbReference type="NCBI Taxonomy" id="39693"/>
    <lineage>
        <taxon>Bacteria</taxon>
        <taxon>Bacillati</taxon>
        <taxon>Actinomycetota</taxon>
        <taxon>Actinomycetes</taxon>
        <taxon>Mycobacteriales</taxon>
        <taxon>Mycobacteriaceae</taxon>
        <taxon>Mycolicibacterium</taxon>
    </lineage>
</organism>
<evidence type="ECO:0000313" key="1">
    <source>
        <dbReference type="EMBL" id="MEX3741086.1"/>
    </source>
</evidence>
<proteinExistence type="predicted"/>
<dbReference type="Proteomes" id="UP001558474">
    <property type="component" value="Unassembled WGS sequence"/>
</dbReference>
<accession>A0ABV3VLW8</accession>
<evidence type="ECO:0000313" key="2">
    <source>
        <dbReference type="Proteomes" id="UP001558474"/>
    </source>
</evidence>
<sequence length="195" mass="21260">MTAHGYTAVVAATKERGSKLAEDLGIDDVAWFIAADCDPATVEGRRIGLALIDVAAQVPDDLLSVITGCTRILDGRIRYIAVSTHPYEREAHFSKAPGRFRKVPVEIDAMPWDGTAEGATPIIDWVLANGGTARYVCADPERCAKYDGDSPHYIHIQTLEGVMAACIGYWVIRGVEGEFYPCNPDIFAKTYRAVV</sequence>
<dbReference type="EMBL" id="JBDLOU010000058">
    <property type="protein sequence ID" value="MEX3741086.1"/>
    <property type="molecule type" value="Genomic_DNA"/>
</dbReference>
<name>A0ABV3VLW8_9MYCO</name>